<dbReference type="EMBL" id="CP090175">
    <property type="protein sequence ID" value="UJO24934.1"/>
    <property type="molecule type" value="Genomic_DNA"/>
</dbReference>
<reference evidence="1" key="2">
    <citation type="journal article" date="2022" name="Microb. Genom.">
        <title>A chromosome-scale genome assembly of the tomato pathogen Cladosporium fulvum reveals a compartmentalized genome architecture and the presence of a dispensable chromosome.</title>
        <authorList>
            <person name="Zaccaron A.Z."/>
            <person name="Chen L.H."/>
            <person name="Samaras A."/>
            <person name="Stergiopoulos I."/>
        </authorList>
    </citation>
    <scope>NUCLEOTIDE SEQUENCE</scope>
    <source>
        <strain evidence="1">Race5_Kim</strain>
    </source>
</reference>
<dbReference type="Proteomes" id="UP000756132">
    <property type="component" value="Chromosome 13"/>
</dbReference>
<organism evidence="1 2">
    <name type="scientific">Passalora fulva</name>
    <name type="common">Tomato leaf mold</name>
    <name type="synonym">Cladosporium fulvum</name>
    <dbReference type="NCBI Taxonomy" id="5499"/>
    <lineage>
        <taxon>Eukaryota</taxon>
        <taxon>Fungi</taxon>
        <taxon>Dikarya</taxon>
        <taxon>Ascomycota</taxon>
        <taxon>Pezizomycotina</taxon>
        <taxon>Dothideomycetes</taxon>
        <taxon>Dothideomycetidae</taxon>
        <taxon>Mycosphaerellales</taxon>
        <taxon>Mycosphaerellaceae</taxon>
        <taxon>Fulvia</taxon>
    </lineage>
</organism>
<gene>
    <name evidence="1" type="ORF">CLAFUR5_14060</name>
</gene>
<dbReference type="RefSeq" id="XP_047769300.1">
    <property type="nucleotide sequence ID" value="XM_047913208.1"/>
</dbReference>
<dbReference type="OrthoDB" id="2987506at2759"/>
<protein>
    <submittedName>
        <fullName evidence="1">Uncharacterized protein</fullName>
    </submittedName>
</protein>
<proteinExistence type="predicted"/>
<keyword evidence="2" id="KW-1185">Reference proteome</keyword>
<sequence>MATYTFTLVIDSLILNNRSSDSFCIAKKVGDSFTTVFQDGAIAPKTAEQKTLVSTNVFQWQDKYQVFLAAEYKHGVLVQSVTNHVPVAFGEATEYKNNKLSDALSAQASDFENGSGSESHEDSFLANMIPNQLHTAVETFSGGKWVCIYVDPDSHVGDVNKQLTPKNEYMLFWANRVETDSMIDATKFAHPFYFSFEAGSKDKTVRFGYNTPDKPAGGETPVFHNA</sequence>
<dbReference type="OMA" id="NEYMLFW"/>
<accession>A0A9Q8PM68</accession>
<reference evidence="1" key="1">
    <citation type="submission" date="2021-12" db="EMBL/GenBank/DDBJ databases">
        <authorList>
            <person name="Zaccaron A."/>
            <person name="Stergiopoulos I."/>
        </authorList>
    </citation>
    <scope>NUCLEOTIDE SEQUENCE</scope>
    <source>
        <strain evidence="1">Race5_Kim</strain>
    </source>
</reference>
<dbReference type="KEGG" id="ffu:CLAFUR5_14060"/>
<name>A0A9Q8PM68_PASFU</name>
<dbReference type="AlphaFoldDB" id="A0A9Q8PM68"/>
<dbReference type="GeneID" id="71993938"/>
<evidence type="ECO:0000313" key="2">
    <source>
        <dbReference type="Proteomes" id="UP000756132"/>
    </source>
</evidence>
<evidence type="ECO:0000313" key="1">
    <source>
        <dbReference type="EMBL" id="UJO24934.1"/>
    </source>
</evidence>